<feature type="repeat" description="ANK" evidence="3">
    <location>
        <begin position="36"/>
        <end position="68"/>
    </location>
</feature>
<dbReference type="AlphaFoldDB" id="A0AAV2I8D1"/>
<feature type="compositionally biased region" description="Polar residues" evidence="4">
    <location>
        <begin position="370"/>
        <end position="379"/>
    </location>
</feature>
<reference evidence="5 6" key="1">
    <citation type="submission" date="2024-04" db="EMBL/GenBank/DDBJ databases">
        <authorList>
            <consortium name="Genoscope - CEA"/>
            <person name="William W."/>
        </authorList>
    </citation>
    <scope>NUCLEOTIDE SEQUENCE [LARGE SCALE GENOMIC DNA]</scope>
</reference>
<keyword evidence="6" id="KW-1185">Reference proteome</keyword>
<feature type="repeat" description="ANK" evidence="3">
    <location>
        <begin position="102"/>
        <end position="134"/>
    </location>
</feature>
<accession>A0AAV2I8D1</accession>
<dbReference type="SUPFAM" id="SSF48403">
    <property type="entry name" value="Ankyrin repeat"/>
    <property type="match status" value="1"/>
</dbReference>
<dbReference type="InterPro" id="IPR050889">
    <property type="entry name" value="Dendritic_Spine_Reg/Scaffold"/>
</dbReference>
<organism evidence="5 6">
    <name type="scientific">Lymnaea stagnalis</name>
    <name type="common">Great pond snail</name>
    <name type="synonym">Helix stagnalis</name>
    <dbReference type="NCBI Taxonomy" id="6523"/>
    <lineage>
        <taxon>Eukaryota</taxon>
        <taxon>Metazoa</taxon>
        <taxon>Spiralia</taxon>
        <taxon>Lophotrochozoa</taxon>
        <taxon>Mollusca</taxon>
        <taxon>Gastropoda</taxon>
        <taxon>Heterobranchia</taxon>
        <taxon>Euthyneura</taxon>
        <taxon>Panpulmonata</taxon>
        <taxon>Hygrophila</taxon>
        <taxon>Lymnaeoidea</taxon>
        <taxon>Lymnaeidae</taxon>
        <taxon>Lymnaea</taxon>
    </lineage>
</organism>
<dbReference type="SMART" id="SM00248">
    <property type="entry name" value="ANK"/>
    <property type="match status" value="3"/>
</dbReference>
<evidence type="ECO:0000256" key="2">
    <source>
        <dbReference type="ARBA" id="ARBA00023043"/>
    </source>
</evidence>
<dbReference type="Pfam" id="PF00023">
    <property type="entry name" value="Ank"/>
    <property type="match status" value="1"/>
</dbReference>
<dbReference type="InterPro" id="IPR002110">
    <property type="entry name" value="Ankyrin_rpt"/>
</dbReference>
<evidence type="ECO:0000256" key="4">
    <source>
        <dbReference type="SAM" id="MobiDB-lite"/>
    </source>
</evidence>
<proteinExistence type="predicted"/>
<feature type="region of interest" description="Disordered" evidence="4">
    <location>
        <begin position="295"/>
        <end position="351"/>
    </location>
</feature>
<gene>
    <name evidence="5" type="ORF">GSLYS_00016058001</name>
</gene>
<dbReference type="Gene3D" id="1.25.40.20">
    <property type="entry name" value="Ankyrin repeat-containing domain"/>
    <property type="match status" value="1"/>
</dbReference>
<protein>
    <submittedName>
        <fullName evidence="5">Uncharacterized protein</fullName>
    </submittedName>
</protein>
<comment type="caution">
    <text evidence="5">The sequence shown here is derived from an EMBL/GenBank/DDBJ whole genome shotgun (WGS) entry which is preliminary data.</text>
</comment>
<feature type="region of interest" description="Disordered" evidence="4">
    <location>
        <begin position="177"/>
        <end position="196"/>
    </location>
</feature>
<feature type="compositionally biased region" description="Polar residues" evidence="4">
    <location>
        <begin position="295"/>
        <end position="347"/>
    </location>
</feature>
<dbReference type="Proteomes" id="UP001497497">
    <property type="component" value="Unassembled WGS sequence"/>
</dbReference>
<feature type="region of interest" description="Disordered" evidence="4">
    <location>
        <begin position="269"/>
        <end position="288"/>
    </location>
</feature>
<dbReference type="PANTHER" id="PTHR24166">
    <property type="entry name" value="ROLLING PEBBLES, ISOFORM B"/>
    <property type="match status" value="1"/>
</dbReference>
<evidence type="ECO:0000256" key="3">
    <source>
        <dbReference type="PROSITE-ProRule" id="PRU00023"/>
    </source>
</evidence>
<evidence type="ECO:0000256" key="1">
    <source>
        <dbReference type="ARBA" id="ARBA00022737"/>
    </source>
</evidence>
<keyword evidence="2 3" id="KW-0040">ANK repeat</keyword>
<feature type="repeat" description="ANK" evidence="3">
    <location>
        <begin position="69"/>
        <end position="101"/>
    </location>
</feature>
<name>A0AAV2I8D1_LYMST</name>
<evidence type="ECO:0000313" key="6">
    <source>
        <dbReference type="Proteomes" id="UP001497497"/>
    </source>
</evidence>
<evidence type="ECO:0000313" key="5">
    <source>
        <dbReference type="EMBL" id="CAL1542475.1"/>
    </source>
</evidence>
<dbReference type="EMBL" id="CAXITT010000488">
    <property type="protein sequence ID" value="CAL1542475.1"/>
    <property type="molecule type" value="Genomic_DNA"/>
</dbReference>
<dbReference type="PROSITE" id="PS50088">
    <property type="entry name" value="ANK_REPEAT"/>
    <property type="match status" value="3"/>
</dbReference>
<dbReference type="PANTHER" id="PTHR24166:SF48">
    <property type="entry name" value="PROTEIN VAPYRIN"/>
    <property type="match status" value="1"/>
</dbReference>
<keyword evidence="1" id="KW-0677">Repeat</keyword>
<feature type="compositionally biased region" description="Pro residues" evidence="4">
    <location>
        <begin position="405"/>
        <end position="415"/>
    </location>
</feature>
<dbReference type="Pfam" id="PF12796">
    <property type="entry name" value="Ank_2"/>
    <property type="match status" value="1"/>
</dbReference>
<sequence>MARLLVDAIQNGDTASAKDIIQTASYGCVDGQSWRRDGTALFFCCSRGYLELATALIAKGADVNATDKSLATPLHGAVDNGHVTIVKLLLEHGATVNSQTSRGDSPLHLSAYRGHQEITQCLVEAGADRGLVNVSNLTAQREAFSRGHTDVSNYLMAIEDATLPEVDHRLHSMIQLDPPNDLDVSTPPGRRQQTKSTVSRCEAKEEARVVKSAPCQQSIVESQRQCHTPCQQSIAESQRQCHTDESMNEIFLLHDSRQIYLTIDQPVQECPHTPSAAEGHPHTPSTTTHVYTQDSAKYQVSTRTLTSPQAHPRTPTSPQVHPHTPTSPQVHPHTPTSPQVHPLTATSPPVYPHGHKTPWVYPQFPTSPQVYPHTPTSPQVYPHYPTSPQDYPHYPTSSQDYPHYPTSPQPYPHSPTSPQAYPHIPPTAQVNPHRPKLQNSSTQTTWDMSLLSETDEKQNCQSVNGRCPPFSGHTYLNTRLSSGSVTDISSGSAEADIWSFLSSESETGDCFDIAPRRNSHPYSDSCNKDGFDTGSKEVKHLCEILGVRYPPDHGYVKSPKPSPLTDFSNILDVSLFSLSTLSSAPPSVSPPPFYANSLTANHFKNSLKTCRATSVNGPADDSPAARPVFNKSFSVEPRPLRGPRHSLKGSSLHFERLPPNDLSGSYVSVSSIAPKTSSMTCINIPLN</sequence>
<dbReference type="InterPro" id="IPR036770">
    <property type="entry name" value="Ankyrin_rpt-contain_sf"/>
</dbReference>
<dbReference type="PROSITE" id="PS50297">
    <property type="entry name" value="ANK_REP_REGION"/>
    <property type="match status" value="2"/>
</dbReference>
<feature type="region of interest" description="Disordered" evidence="4">
    <location>
        <begin position="370"/>
        <end position="443"/>
    </location>
</feature>